<name>A0ABT8YJJ2_9HYPH</name>
<proteinExistence type="predicted"/>
<reference evidence="1" key="1">
    <citation type="journal article" date="2015" name="Int. J. Syst. Evol. Microbiol.">
        <title>Rhizobium alvei sp. nov., isolated from a freshwater river.</title>
        <authorList>
            <person name="Sheu S.Y."/>
            <person name="Huang H.W."/>
            <person name="Young C.C."/>
            <person name="Chen W.M."/>
        </authorList>
    </citation>
    <scope>NUCLEOTIDE SEQUENCE</scope>
    <source>
        <strain evidence="1">TNR-22</strain>
    </source>
</reference>
<dbReference type="EMBL" id="JAUOZU010000005">
    <property type="protein sequence ID" value="MDO6963415.1"/>
    <property type="molecule type" value="Genomic_DNA"/>
</dbReference>
<protein>
    <submittedName>
        <fullName evidence="1">Uncharacterized protein</fullName>
    </submittedName>
</protein>
<sequence>MFAKPTTMTDQAELITRRNRDLSEALAALYAALAGYATPSKLDASSLRDGEAILADLRSAPLNALSAAALGPYASFALTTVGDVAGYKHFLPRIVHLAVLGNHGQPGLDATLIASKLIYARWRDWPDRERDAIIQVFEAAWARLHLNHPDKCDAGEWLCAAAMLNLEILPKLNLWLADTLPSSMVQFVQFVISTANLADPKDFWEEVSPGIRAAIIEWLGREEVSLWLLEKEEEVPERDRWLFGQAWEVLASRHGG</sequence>
<keyword evidence="2" id="KW-1185">Reference proteome</keyword>
<comment type="caution">
    <text evidence="1">The sequence shown here is derived from an EMBL/GenBank/DDBJ whole genome shotgun (WGS) entry which is preliminary data.</text>
</comment>
<organism evidence="1 2">
    <name type="scientific">Rhizobium alvei</name>
    <dbReference type="NCBI Taxonomy" id="1132659"/>
    <lineage>
        <taxon>Bacteria</taxon>
        <taxon>Pseudomonadati</taxon>
        <taxon>Pseudomonadota</taxon>
        <taxon>Alphaproteobacteria</taxon>
        <taxon>Hyphomicrobiales</taxon>
        <taxon>Rhizobiaceae</taxon>
        <taxon>Rhizobium/Agrobacterium group</taxon>
        <taxon>Rhizobium</taxon>
    </lineage>
</organism>
<evidence type="ECO:0000313" key="1">
    <source>
        <dbReference type="EMBL" id="MDO6963415.1"/>
    </source>
</evidence>
<gene>
    <name evidence="1" type="ORF">Q4481_05560</name>
</gene>
<dbReference type="RefSeq" id="WP_304375322.1">
    <property type="nucleotide sequence ID" value="NZ_JAUOZU010000005.1"/>
</dbReference>
<evidence type="ECO:0000313" key="2">
    <source>
        <dbReference type="Proteomes" id="UP001174932"/>
    </source>
</evidence>
<accession>A0ABT8YJJ2</accession>
<dbReference type="Proteomes" id="UP001174932">
    <property type="component" value="Unassembled WGS sequence"/>
</dbReference>
<reference evidence="1" key="2">
    <citation type="submission" date="2023-07" db="EMBL/GenBank/DDBJ databases">
        <authorList>
            <person name="Shen H."/>
        </authorList>
    </citation>
    <scope>NUCLEOTIDE SEQUENCE</scope>
    <source>
        <strain evidence="1">TNR-22</strain>
    </source>
</reference>